<keyword evidence="2" id="KW-1185">Reference proteome</keyword>
<dbReference type="SUPFAM" id="SSF89095">
    <property type="entry name" value="GatB/YqeY motif"/>
    <property type="match status" value="1"/>
</dbReference>
<reference evidence="1 2" key="1">
    <citation type="submission" date="2018-08" db="EMBL/GenBank/DDBJ databases">
        <title>Wenzhouxiangella salilacus sp. nov., a novel bacterium isolated from a saline lake in Xinjiang Province, China.</title>
        <authorList>
            <person name="Han S."/>
        </authorList>
    </citation>
    <scope>NUCLEOTIDE SEQUENCE [LARGE SCALE GENOMIC DNA]</scope>
    <source>
        <strain evidence="1 2">XDB06</strain>
    </source>
</reference>
<sequence length="148" mass="16679">MSLKAQINDDVKQAMRSGEKERLKTLRMITAAIKQREIDERVELDDAQVLAVVEKMIKQRRESADQYREADRPELAEAEEAEIRILEPYLPEQLSEDELVEIVDKAIAEAGASEMSAMGQVMGLLKPRVQGRADMGEVSRLVRSRLAG</sequence>
<comment type="caution">
    <text evidence="1">The sequence shown here is derived from an EMBL/GenBank/DDBJ whole genome shotgun (WGS) entry which is preliminary data.</text>
</comment>
<dbReference type="InterPro" id="IPR003789">
    <property type="entry name" value="Asn/Gln_tRNA_amidoTrase-B-like"/>
</dbReference>
<name>A0A3E1K958_9GAMM</name>
<dbReference type="InterPro" id="IPR023168">
    <property type="entry name" value="GatB_Yqey_C_2"/>
</dbReference>
<dbReference type="Pfam" id="PF09424">
    <property type="entry name" value="YqeY"/>
    <property type="match status" value="1"/>
</dbReference>
<dbReference type="PANTHER" id="PTHR28055:SF1">
    <property type="entry name" value="ALTERED INHERITANCE OF MITOCHONDRIA PROTEIN 41, MITOCHONDRIAL"/>
    <property type="match status" value="1"/>
</dbReference>
<dbReference type="PANTHER" id="PTHR28055">
    <property type="entry name" value="ALTERED INHERITANCE OF MITOCHONDRIA PROTEIN 41, MITOCHONDRIAL"/>
    <property type="match status" value="1"/>
</dbReference>
<dbReference type="Gene3D" id="1.10.10.410">
    <property type="match status" value="1"/>
</dbReference>
<dbReference type="InterPro" id="IPR019004">
    <property type="entry name" value="YqeY/Aim41"/>
</dbReference>
<evidence type="ECO:0000313" key="1">
    <source>
        <dbReference type="EMBL" id="RFF30598.1"/>
    </source>
</evidence>
<dbReference type="Gene3D" id="1.10.1510.10">
    <property type="entry name" value="Uncharacterised protein YqeY/AIM41 PF09424, N-terminal domain"/>
    <property type="match status" value="1"/>
</dbReference>
<proteinExistence type="predicted"/>
<dbReference type="InterPro" id="IPR042184">
    <property type="entry name" value="YqeY/Aim41_N"/>
</dbReference>
<dbReference type="GO" id="GO:0016884">
    <property type="term" value="F:carbon-nitrogen ligase activity, with glutamine as amido-N-donor"/>
    <property type="evidence" value="ECO:0007669"/>
    <property type="project" value="InterPro"/>
</dbReference>
<evidence type="ECO:0000313" key="2">
    <source>
        <dbReference type="Proteomes" id="UP000260351"/>
    </source>
</evidence>
<gene>
    <name evidence="1" type="ORF">DZC52_07670</name>
</gene>
<dbReference type="AlphaFoldDB" id="A0A3E1K958"/>
<dbReference type="OrthoDB" id="9788127at2"/>
<dbReference type="EMBL" id="QUZK01000034">
    <property type="protein sequence ID" value="RFF30598.1"/>
    <property type="molecule type" value="Genomic_DNA"/>
</dbReference>
<dbReference type="Proteomes" id="UP000260351">
    <property type="component" value="Unassembled WGS sequence"/>
</dbReference>
<protein>
    <submittedName>
        <fullName evidence="1">GatB/YqeY domain-containing protein</fullName>
    </submittedName>
</protein>
<organism evidence="1 2">
    <name type="scientific">Wenzhouxiangella sediminis</name>
    <dbReference type="NCBI Taxonomy" id="1792836"/>
    <lineage>
        <taxon>Bacteria</taxon>
        <taxon>Pseudomonadati</taxon>
        <taxon>Pseudomonadota</taxon>
        <taxon>Gammaproteobacteria</taxon>
        <taxon>Chromatiales</taxon>
        <taxon>Wenzhouxiangellaceae</taxon>
        <taxon>Wenzhouxiangella</taxon>
    </lineage>
</organism>
<accession>A0A3E1K958</accession>
<dbReference type="RefSeq" id="WP_116650541.1">
    <property type="nucleotide sequence ID" value="NZ_QUZK01000034.1"/>
</dbReference>